<accession>A0A169T0J2</accession>
<proteinExistence type="predicted"/>
<feature type="coiled-coil region" evidence="1">
    <location>
        <begin position="226"/>
        <end position="253"/>
    </location>
</feature>
<organism evidence="2">
    <name type="scientific">Staphylococcus epidermidis</name>
    <dbReference type="NCBI Taxonomy" id="1282"/>
    <lineage>
        <taxon>Bacteria</taxon>
        <taxon>Bacillati</taxon>
        <taxon>Bacillota</taxon>
        <taxon>Bacilli</taxon>
        <taxon>Bacillales</taxon>
        <taxon>Staphylococcaceae</taxon>
        <taxon>Staphylococcus</taxon>
    </lineage>
</organism>
<dbReference type="EMBL" id="LC085181">
    <property type="protein sequence ID" value="BAU98221.1"/>
    <property type="molecule type" value="Genomic_DNA"/>
</dbReference>
<sequence>MNKKTRNENKKMKHAAEKIIVDKELRDRGRDNLEKASYNIDTMLNNVDQQIAMKKELLSQLRQRRNNSHQFKKRDLYHDKILENKLNSAQEISKKNLNLIELDKVTTIDIDREDFDSIQYNREFAQLNSINLDSPFLTLYSKTEQVKIANQVVQQFDLLELDDMDYLFATAAGVIAGFVDVMYGGTIAKGKDAKGLQKIVDKSTEELVKKYALHEKIAELNKQKKNTNSQKSIDNINKKIKEIKRNKTNINLKSSIKYLENNHLVGYDTAHSKYITEMIGKMSPDNHHLLSIAHEPSLLGLIVGIKDQLTNTSTFMTKEGKIINVVSQNKNNELTGNMFEQIIQATNNWFGHIMSDISGSSSSKGRGSGLPVPGWFSLQKLQFGKIPLNGKDMTIAQVSEWMFKNGYDIRAFASESISVIIFETLIRIYWFYKQYFYYGKSLKESIPIANSRELSRLLLIGSATFSSIDIGHGLIKSTSKGGVHPIGIATFIMTVNKPGLLDLGFRSYQNVRFELQHRKHVEKIIETDILMEYRRITISNSIF</sequence>
<dbReference type="AlphaFoldDB" id="A0A169T0J2"/>
<protein>
    <submittedName>
        <fullName evidence="2">Uncharacterized protein</fullName>
    </submittedName>
</protein>
<name>A0A169T0J2_STAEP</name>
<keyword evidence="1" id="KW-0175">Coiled coil</keyword>
<evidence type="ECO:0000313" key="2">
    <source>
        <dbReference type="EMBL" id="BAU98221.1"/>
    </source>
</evidence>
<dbReference type="RefSeq" id="WP_001036765.1">
    <property type="nucleotide sequence ID" value="NZ_JACGQK010000003.1"/>
</dbReference>
<evidence type="ECO:0000256" key="1">
    <source>
        <dbReference type="SAM" id="Coils"/>
    </source>
</evidence>
<reference evidence="2" key="1">
    <citation type="submission" date="2015-09" db="EMBL/GenBank/DDBJ databases">
        <title>Distribution of SCCmec types in fusidic acid resistant Staphylococcus epidermidis and identification of a novel SCC7684 element.</title>
        <authorList>
            <person name="Chen H.J."/>
            <person name="Teng L.J."/>
        </authorList>
    </citation>
    <scope>NUCLEOTIDE SEQUENCE</scope>
    <source>
        <strain evidence="2">NTUH-3553</strain>
    </source>
</reference>